<dbReference type="GO" id="GO:0005886">
    <property type="term" value="C:plasma membrane"/>
    <property type="evidence" value="ECO:0007669"/>
    <property type="project" value="UniProtKB-SubCell"/>
</dbReference>
<feature type="transmembrane region" description="Helical" evidence="10">
    <location>
        <begin position="454"/>
        <end position="471"/>
    </location>
</feature>
<evidence type="ECO:0000256" key="10">
    <source>
        <dbReference type="SAM" id="Phobius"/>
    </source>
</evidence>
<comment type="similarity">
    <text evidence="2">Belongs to the CcmF/CycK/Ccl1/NrfE/CcsA family.</text>
</comment>
<evidence type="ECO:0000256" key="1">
    <source>
        <dbReference type="ARBA" id="ARBA00004429"/>
    </source>
</evidence>
<dbReference type="OrthoDB" id="9761451at2"/>
<feature type="transmembrane region" description="Helical" evidence="10">
    <location>
        <begin position="619"/>
        <end position="639"/>
    </location>
</feature>
<reference evidence="14" key="1">
    <citation type="submission" date="2018-03" db="EMBL/GenBank/DDBJ databases">
        <authorList>
            <person name="Navarro De La Torre S."/>
        </authorList>
    </citation>
    <scope>NUCLEOTIDE SEQUENCE [LARGE SCALE GENOMIC DNA]</scope>
    <source>
        <strain evidence="14">EAod3</strain>
    </source>
</reference>
<feature type="domain" description="Cytochrome c assembly protein" evidence="11">
    <location>
        <begin position="93"/>
        <end position="300"/>
    </location>
</feature>
<sequence length="657" mass="72884">MLIQILPELGLYAMMLALAMALVQAIVPLAGSLTRRPLWMSYAVPMAWGQALFLLTAFVCLALGFLFNDFSVTYIADNANSNLPWYYRLSAVWGGHEGSVLLWSMMMAFWGLAVSVFSRNLPRDMLARVLSVLGMINAGFLIFILATSSPFDRILPVPPSDGADLNPLLQDPGLIVHPPMLYMGYVGFSVAFAFALAALMGGRLDAAWTRWARPWTNLAWAFLSVGIALGSWWAYYELGWGGWWFWDPVENASLMPWLAGTALMHSLAVTEKRGGFKSWTVLLAIVTFSLSLLGTFLVRSGVLTSVHAFANDPSRGTFILILLGLTVGASLTLYAFRAPRVKSPLGFGWFSRDAMLLFNNILLLVMMVTVLLGTLYPLILDSLGLGRISVGPPYFNTLIVPLTVALGLFMGTGPVTRWKQMAPRELIKRLWLSAIVSLIVALTIPWLYDGAWSLPVSLGLLVAAWIVVPLVREPLTLIRRFGLRGPAKLSRSHYGMVLGHIGMAMTIVGVTMVSNYDHADNVRMRQGHSVEVGGYRFTMTQLNEVHGPNYLADRATVRVTQGDRLIAMLHPEKRFFDARRQAMTETALDHGLTRDLYVAMGEPLDDGESWAMRIQVKPFVRWLWLGALLMAAGGILAVCDKRYRHRSRTRQAMEARP</sequence>
<dbReference type="RefSeq" id="WP_108841735.1">
    <property type="nucleotide sequence ID" value="NZ_ONZI01000001.1"/>
</dbReference>
<comment type="function">
    <text evidence="9">Required for the biogenesis of c-type cytochromes. Possible subunit of a heme lyase.</text>
</comment>
<feature type="transmembrane region" description="Helical" evidence="10">
    <location>
        <begin position="357"/>
        <end position="379"/>
    </location>
</feature>
<dbReference type="InterPro" id="IPR003567">
    <property type="entry name" value="Cyt_c_biogenesis"/>
</dbReference>
<feature type="transmembrane region" description="Helical" evidence="10">
    <location>
        <begin position="125"/>
        <end position="146"/>
    </location>
</feature>
<feature type="transmembrane region" description="Helical" evidence="10">
    <location>
        <begin position="430"/>
        <end position="448"/>
    </location>
</feature>
<feature type="transmembrane region" description="Helical" evidence="10">
    <location>
        <begin position="12"/>
        <end position="30"/>
    </location>
</feature>
<dbReference type="Proteomes" id="UP000244934">
    <property type="component" value="Unassembled WGS sequence"/>
</dbReference>
<evidence type="ECO:0000313" key="13">
    <source>
        <dbReference type="EMBL" id="SPJ32955.1"/>
    </source>
</evidence>
<accession>A0A2R8CJ92</accession>
<evidence type="ECO:0000256" key="8">
    <source>
        <dbReference type="ARBA" id="ARBA00023136"/>
    </source>
</evidence>
<dbReference type="PANTHER" id="PTHR43653:SF1">
    <property type="entry name" value="CYTOCHROME C-TYPE BIOGENESIS PROTEIN CCMF"/>
    <property type="match status" value="1"/>
</dbReference>
<dbReference type="InterPro" id="IPR003568">
    <property type="entry name" value="Cyt_c_biogenesis_CcmF"/>
</dbReference>
<feature type="transmembrane region" description="Helical" evidence="10">
    <location>
        <begin position="182"/>
        <end position="202"/>
    </location>
</feature>
<gene>
    <name evidence="13" type="primary">ccmF</name>
    <name evidence="13" type="ORF">KSP9073_00957</name>
</gene>
<evidence type="ECO:0000313" key="14">
    <source>
        <dbReference type="Proteomes" id="UP000244934"/>
    </source>
</evidence>
<evidence type="ECO:0000256" key="5">
    <source>
        <dbReference type="ARBA" id="ARBA00022692"/>
    </source>
</evidence>
<name>A0A2R8CJ92_9GAMM</name>
<dbReference type="Pfam" id="PF16327">
    <property type="entry name" value="CcmF_C"/>
    <property type="match status" value="1"/>
</dbReference>
<dbReference type="NCBIfam" id="TIGR00353">
    <property type="entry name" value="nrfE"/>
    <property type="match status" value="1"/>
</dbReference>
<organism evidence="13 14">
    <name type="scientific">Kushneria phyllosphaerae</name>
    <dbReference type="NCBI Taxonomy" id="2100822"/>
    <lineage>
        <taxon>Bacteria</taxon>
        <taxon>Pseudomonadati</taxon>
        <taxon>Pseudomonadota</taxon>
        <taxon>Gammaproteobacteria</taxon>
        <taxon>Oceanospirillales</taxon>
        <taxon>Halomonadaceae</taxon>
        <taxon>Kushneria</taxon>
    </lineage>
</organism>
<protein>
    <submittedName>
        <fullName evidence="13">Cytochrome c-type biogenesis protein CcmF</fullName>
    </submittedName>
</protein>
<feature type="transmembrane region" description="Helical" evidence="10">
    <location>
        <begin position="279"/>
        <end position="298"/>
    </location>
</feature>
<evidence type="ECO:0000256" key="4">
    <source>
        <dbReference type="ARBA" id="ARBA00022519"/>
    </source>
</evidence>
<keyword evidence="6" id="KW-0201">Cytochrome c-type biogenesis</keyword>
<keyword evidence="8 10" id="KW-0472">Membrane</keyword>
<feature type="transmembrane region" description="Helical" evidence="10">
    <location>
        <begin position="100"/>
        <end position="118"/>
    </location>
</feature>
<dbReference type="AlphaFoldDB" id="A0A2R8CJ92"/>
<dbReference type="GO" id="GO:0015232">
    <property type="term" value="F:heme transmembrane transporter activity"/>
    <property type="evidence" value="ECO:0007669"/>
    <property type="project" value="InterPro"/>
</dbReference>
<feature type="transmembrane region" description="Helical" evidence="10">
    <location>
        <begin position="214"/>
        <end position="234"/>
    </location>
</feature>
<keyword evidence="4" id="KW-0997">Cell inner membrane</keyword>
<keyword evidence="7 10" id="KW-1133">Transmembrane helix</keyword>
<keyword evidence="14" id="KW-1185">Reference proteome</keyword>
<feature type="transmembrane region" description="Helical" evidence="10">
    <location>
        <begin position="492"/>
        <end position="514"/>
    </location>
</feature>
<keyword evidence="3" id="KW-1003">Cell membrane</keyword>
<proteinExistence type="inferred from homology"/>
<dbReference type="NCBIfam" id="NF007691">
    <property type="entry name" value="PRK10369.1"/>
    <property type="match status" value="1"/>
</dbReference>
<feature type="transmembrane region" description="Helical" evidence="10">
    <location>
        <begin position="42"/>
        <end position="67"/>
    </location>
</feature>
<feature type="transmembrane region" description="Helical" evidence="10">
    <location>
        <begin position="254"/>
        <end position="270"/>
    </location>
</feature>
<evidence type="ECO:0000259" key="11">
    <source>
        <dbReference type="Pfam" id="PF01578"/>
    </source>
</evidence>
<dbReference type="InterPro" id="IPR032523">
    <property type="entry name" value="CcmF_C"/>
</dbReference>
<keyword evidence="5 10" id="KW-0812">Transmembrane</keyword>
<evidence type="ECO:0000256" key="6">
    <source>
        <dbReference type="ARBA" id="ARBA00022748"/>
    </source>
</evidence>
<feature type="domain" description="Cytochrome c-type biogenesis protein CcmF C-terminal" evidence="12">
    <location>
        <begin position="320"/>
        <end position="641"/>
    </location>
</feature>
<evidence type="ECO:0000256" key="7">
    <source>
        <dbReference type="ARBA" id="ARBA00022989"/>
    </source>
</evidence>
<dbReference type="InterPro" id="IPR002541">
    <property type="entry name" value="Cyt_c_assembly"/>
</dbReference>
<dbReference type="PRINTS" id="PR01411">
    <property type="entry name" value="CCMFBIOGNSIS"/>
</dbReference>
<dbReference type="GO" id="GO:0017004">
    <property type="term" value="P:cytochrome complex assembly"/>
    <property type="evidence" value="ECO:0007669"/>
    <property type="project" value="UniProtKB-KW"/>
</dbReference>
<dbReference type="PRINTS" id="PR01410">
    <property type="entry name" value="CCBIOGENESIS"/>
</dbReference>
<feature type="transmembrane region" description="Helical" evidence="10">
    <location>
        <begin position="399"/>
        <end position="418"/>
    </location>
</feature>
<evidence type="ECO:0000256" key="9">
    <source>
        <dbReference type="ARBA" id="ARBA00037230"/>
    </source>
</evidence>
<dbReference type="PANTHER" id="PTHR43653">
    <property type="entry name" value="CYTOCHROME C ASSEMBLY PROTEIN-RELATED"/>
    <property type="match status" value="1"/>
</dbReference>
<evidence type="ECO:0000256" key="3">
    <source>
        <dbReference type="ARBA" id="ARBA00022475"/>
    </source>
</evidence>
<dbReference type="EMBL" id="ONZI01000001">
    <property type="protein sequence ID" value="SPJ32955.1"/>
    <property type="molecule type" value="Genomic_DNA"/>
</dbReference>
<dbReference type="GO" id="GO:0020037">
    <property type="term" value="F:heme binding"/>
    <property type="evidence" value="ECO:0007669"/>
    <property type="project" value="InterPro"/>
</dbReference>
<feature type="transmembrane region" description="Helical" evidence="10">
    <location>
        <begin position="318"/>
        <end position="336"/>
    </location>
</feature>
<evidence type="ECO:0000256" key="2">
    <source>
        <dbReference type="ARBA" id="ARBA00009186"/>
    </source>
</evidence>
<comment type="subcellular location">
    <subcellularLocation>
        <location evidence="1">Cell inner membrane</location>
        <topology evidence="1">Multi-pass membrane protein</topology>
    </subcellularLocation>
</comment>
<dbReference type="Pfam" id="PF01578">
    <property type="entry name" value="Cytochrom_C_asm"/>
    <property type="match status" value="1"/>
</dbReference>
<evidence type="ECO:0000259" key="12">
    <source>
        <dbReference type="Pfam" id="PF16327"/>
    </source>
</evidence>